<dbReference type="AlphaFoldDB" id="A0ABC8UKC0"/>
<comment type="caution">
    <text evidence="2">The sequence shown here is derived from an EMBL/GenBank/DDBJ whole genome shotgun (WGS) entry which is preliminary data.</text>
</comment>
<evidence type="ECO:0000313" key="2">
    <source>
        <dbReference type="EMBL" id="CAK9181339.1"/>
    </source>
</evidence>
<gene>
    <name evidence="2" type="ORF">ILEXP_LOCUS51390</name>
</gene>
<organism evidence="2 3">
    <name type="scientific">Ilex paraguariensis</name>
    <name type="common">yerba mate</name>
    <dbReference type="NCBI Taxonomy" id="185542"/>
    <lineage>
        <taxon>Eukaryota</taxon>
        <taxon>Viridiplantae</taxon>
        <taxon>Streptophyta</taxon>
        <taxon>Embryophyta</taxon>
        <taxon>Tracheophyta</taxon>
        <taxon>Spermatophyta</taxon>
        <taxon>Magnoliopsida</taxon>
        <taxon>eudicotyledons</taxon>
        <taxon>Gunneridae</taxon>
        <taxon>Pentapetalae</taxon>
        <taxon>asterids</taxon>
        <taxon>campanulids</taxon>
        <taxon>Aquifoliales</taxon>
        <taxon>Aquifoliaceae</taxon>
        <taxon>Ilex</taxon>
    </lineage>
</organism>
<feature type="transmembrane region" description="Helical" evidence="1">
    <location>
        <begin position="48"/>
        <end position="68"/>
    </location>
</feature>
<dbReference type="Proteomes" id="UP001642360">
    <property type="component" value="Unassembled WGS sequence"/>
</dbReference>
<accession>A0ABC8UKC0</accession>
<keyword evidence="1" id="KW-0812">Transmembrane</keyword>
<evidence type="ECO:0000256" key="1">
    <source>
        <dbReference type="SAM" id="Phobius"/>
    </source>
</evidence>
<sequence length="74" mass="8238">MLCLRRVHLIRLKEDSKCLWYGPIGCPLANVVTWMTWCGIMNGCVKEYAMVVVVTIVVLQLVGGSVVVEPMVES</sequence>
<evidence type="ECO:0008006" key="4">
    <source>
        <dbReference type="Google" id="ProtNLM"/>
    </source>
</evidence>
<reference evidence="2 3" key="1">
    <citation type="submission" date="2024-02" db="EMBL/GenBank/DDBJ databases">
        <authorList>
            <person name="Vignale AGUSTIN F."/>
            <person name="Sosa J E."/>
            <person name="Modenutti C."/>
        </authorList>
    </citation>
    <scope>NUCLEOTIDE SEQUENCE [LARGE SCALE GENOMIC DNA]</scope>
</reference>
<feature type="transmembrane region" description="Helical" evidence="1">
    <location>
        <begin position="20"/>
        <end position="42"/>
    </location>
</feature>
<name>A0ABC8UKC0_9AQUA</name>
<keyword evidence="3" id="KW-1185">Reference proteome</keyword>
<proteinExistence type="predicted"/>
<keyword evidence="1" id="KW-0472">Membrane</keyword>
<protein>
    <recommendedName>
        <fullName evidence="4">Transmembrane protein</fullName>
    </recommendedName>
</protein>
<dbReference type="EMBL" id="CAUOFW020007998">
    <property type="protein sequence ID" value="CAK9181339.1"/>
    <property type="molecule type" value="Genomic_DNA"/>
</dbReference>
<keyword evidence="1" id="KW-1133">Transmembrane helix</keyword>
<evidence type="ECO:0000313" key="3">
    <source>
        <dbReference type="Proteomes" id="UP001642360"/>
    </source>
</evidence>